<dbReference type="KEGG" id="yli:2906441"/>
<dbReference type="GeneID" id="2906441"/>
<dbReference type="Proteomes" id="UP000256601">
    <property type="component" value="Unassembled WGS sequence"/>
</dbReference>
<evidence type="ECO:0000313" key="3">
    <source>
        <dbReference type="Proteomes" id="UP000182444"/>
    </source>
</evidence>
<dbReference type="EMBL" id="CP017553">
    <property type="protein sequence ID" value="AOW00094.1"/>
    <property type="molecule type" value="Genomic_DNA"/>
</dbReference>
<evidence type="ECO:0000313" key="2">
    <source>
        <dbReference type="EMBL" id="RDW23650.1"/>
    </source>
</evidence>
<reference evidence="2 4" key="2">
    <citation type="submission" date="2018-07" db="EMBL/GenBank/DDBJ databases">
        <title>Draft Genome Assemblies for Five Robust Yarrowia lipolytica Strains Exhibiting High Lipid Production and Pentose Sugar Utilization and Sugar Alcohol Secretion from Undetoxified Lignocellulosic Biomass Hydrolysates.</title>
        <authorList>
            <consortium name="DOE Joint Genome Institute"/>
            <person name="Walker C."/>
            <person name="Ryu S."/>
            <person name="Na H."/>
            <person name="Zane M."/>
            <person name="LaButti K."/>
            <person name="Lipzen A."/>
            <person name="Haridas S."/>
            <person name="Barry K."/>
            <person name="Grigoriev I.V."/>
            <person name="Quarterman J."/>
            <person name="Slininger P."/>
            <person name="Dien B."/>
            <person name="Trinh C.T."/>
        </authorList>
    </citation>
    <scope>NUCLEOTIDE SEQUENCE [LARGE SCALE GENOMIC DNA]</scope>
    <source>
        <strain evidence="2 4">YB392</strain>
    </source>
</reference>
<name>A0A1D8N386_YARLL</name>
<proteinExistence type="predicted"/>
<dbReference type="VEuPathDB" id="FungiDB:YALI0_A00550g"/>
<dbReference type="AlphaFoldDB" id="A0A1D8N386"/>
<protein>
    <submittedName>
        <fullName evidence="1">Uncharacterized protein</fullName>
    </submittedName>
</protein>
<gene>
    <name evidence="2" type="ORF">B0I71DRAFT_135617</name>
    <name evidence="1" type="ORF">YALI1_A00683g</name>
</gene>
<sequence length="531" mass="60666">MLNNDTLRLLYEECCLESCLALGEVCKASSEVLASLDKSLIMRKVQDRAPWLELSNEYLSWTKCARVLIARSKKAQDGKYDKLKIITDLRQVDSESSIDLVSVEPTDVGRDDTLRRAMKPLFPYSRLQNLLKQQQSVVEGTKVLCELQELDLTTMTLKVSDYDPEDKLYAERNRKPVSTAPSGLKVRHSEGQDVEVVAENKTMLQVQYYVGDTETEFDEIVHKASQPRDEDGTLVIDPHMKAPRIEANFNVDMGMVNLVPGSGGALVIQHFVLNPEKSYLGYIEPSSERRVVELCKIPPQVQTQGIGFHQGNQWFYVLYDGFIYIYLYGRFLQLWIDLGAGQNRALTVWNSDFPAIGPFGHFRDQRATWNITQGGLNDDQRRFVTIEDEPCGCVVGDLHTGKTYYSRGSYKSPKLTIPFATESQTVGFYVFDEQIWEFIDNTMDSLYGTATNYDISLLYAAFLETHHKMLGLIETDEEPSKETLEKELREHVCCFPRDDSDYGDYEDEDGQEEELLEMLDDLEERVENLTI</sequence>
<dbReference type="EMBL" id="KZ859071">
    <property type="protein sequence ID" value="RDW23650.1"/>
    <property type="molecule type" value="Genomic_DNA"/>
</dbReference>
<evidence type="ECO:0000313" key="1">
    <source>
        <dbReference type="EMBL" id="AOW00094.1"/>
    </source>
</evidence>
<reference evidence="1 3" key="1">
    <citation type="journal article" date="2016" name="PLoS ONE">
        <title>Sequence Assembly of Yarrowia lipolytica Strain W29/CLIB89 Shows Transposable Element Diversity.</title>
        <authorList>
            <person name="Magnan C."/>
            <person name="Yu J."/>
            <person name="Chang I."/>
            <person name="Jahn E."/>
            <person name="Kanomata Y."/>
            <person name="Wu J."/>
            <person name="Zeller M."/>
            <person name="Oakes M."/>
            <person name="Baldi P."/>
            <person name="Sandmeyer S."/>
        </authorList>
    </citation>
    <scope>NUCLEOTIDE SEQUENCE [LARGE SCALE GENOMIC DNA]</scope>
    <source>
        <strain evidence="1">CLIB89</strain>
        <strain evidence="3">CLIB89(W29)</strain>
    </source>
</reference>
<organism evidence="1 3">
    <name type="scientific">Yarrowia lipolytica</name>
    <name type="common">Candida lipolytica</name>
    <dbReference type="NCBI Taxonomy" id="4952"/>
    <lineage>
        <taxon>Eukaryota</taxon>
        <taxon>Fungi</taxon>
        <taxon>Dikarya</taxon>
        <taxon>Ascomycota</taxon>
        <taxon>Saccharomycotina</taxon>
        <taxon>Dipodascomycetes</taxon>
        <taxon>Dipodascales</taxon>
        <taxon>Dipodascales incertae sedis</taxon>
        <taxon>Yarrowia</taxon>
    </lineage>
</organism>
<dbReference type="VEuPathDB" id="FungiDB:YALI1_A00683g"/>
<dbReference type="Proteomes" id="UP000182444">
    <property type="component" value="Chromosome 1A"/>
</dbReference>
<accession>A0A1D8N386</accession>
<evidence type="ECO:0000313" key="4">
    <source>
        <dbReference type="Proteomes" id="UP000256601"/>
    </source>
</evidence>